<evidence type="ECO:0000313" key="8">
    <source>
        <dbReference type="Proteomes" id="UP000203589"/>
    </source>
</evidence>
<feature type="domain" description="Solute-binding protein family 5" evidence="6">
    <location>
        <begin position="66"/>
        <end position="445"/>
    </location>
</feature>
<dbReference type="OrthoDB" id="9803988at2"/>
<organism evidence="7 8">
    <name type="scientific">Antarctobacter heliothermus</name>
    <dbReference type="NCBI Taxonomy" id="74033"/>
    <lineage>
        <taxon>Bacteria</taxon>
        <taxon>Pseudomonadati</taxon>
        <taxon>Pseudomonadota</taxon>
        <taxon>Alphaproteobacteria</taxon>
        <taxon>Rhodobacterales</taxon>
        <taxon>Roseobacteraceae</taxon>
        <taxon>Antarctobacter</taxon>
    </lineage>
</organism>
<dbReference type="EMBL" id="CP022541">
    <property type="protein sequence ID" value="ASP23294.1"/>
    <property type="molecule type" value="Genomic_DNA"/>
</dbReference>
<dbReference type="KEGG" id="aht:ANTHELSMS3_04904"/>
<evidence type="ECO:0000256" key="1">
    <source>
        <dbReference type="ARBA" id="ARBA00004418"/>
    </source>
</evidence>
<dbReference type="PANTHER" id="PTHR30290:SF9">
    <property type="entry name" value="OLIGOPEPTIDE-BINDING PROTEIN APPA"/>
    <property type="match status" value="1"/>
</dbReference>
<dbReference type="GO" id="GO:0015833">
    <property type="term" value="P:peptide transport"/>
    <property type="evidence" value="ECO:0007669"/>
    <property type="project" value="TreeGrafter"/>
</dbReference>
<proteinExistence type="inferred from homology"/>
<dbReference type="PANTHER" id="PTHR30290">
    <property type="entry name" value="PERIPLASMIC BINDING COMPONENT OF ABC TRANSPORTER"/>
    <property type="match status" value="1"/>
</dbReference>
<accession>A0A222EAS7</accession>
<name>A0A222EAS7_9RHOB</name>
<dbReference type="GO" id="GO:1904680">
    <property type="term" value="F:peptide transmembrane transporter activity"/>
    <property type="evidence" value="ECO:0007669"/>
    <property type="project" value="TreeGrafter"/>
</dbReference>
<evidence type="ECO:0000256" key="4">
    <source>
        <dbReference type="ARBA" id="ARBA00022729"/>
    </source>
</evidence>
<sequence>MKPWITGALCAAMMTAAPVVAEEVLTIGVRSEASSLDPHWTQLSADVQVHEHIFEKLVALDSASQPIPGLAVSWQALDDTTWEFKLREGVKWHDGEDFTADDVLFTFDRLKAGISGAPASPAFQLDKGGKVWTKVDDLTIHITTDGPYPTVAEDLAMLPILAEHAAKGAVESVDFNSGKATMGTGPFKYDTFTPGASVTVVKNPDWWGGDVEWDKVVFRPVTQDASRLAALLNGDVDIIDYPPTVDLPQLQENPEFTVSTIPSDRLIYLMPGYKHVERFITDNDGNVMVPNPMRDWRVRKALSLAINREAIRDRIMGGASLPAKNIVPPGFFGYVEGLEADAYDPAAALALLAEAGYADGFRLMLHGPNDRYINDGRILEAVAQMWTRVGITTEVDAMPRNIFFSRLIRGDDLSMPGFDVPEFSMSLTGWGTVAGEATYTVSGTLETYNAATGGGNGNFGRYSNPEIDARSVLAKRTVDSEKRLALLQEAIRIGMDDYAYIPLHFQVNNWAMRAGLTHKPRTNERTLATEISRVD</sequence>
<reference evidence="7 8" key="1">
    <citation type="submission" date="2017-07" db="EMBL/GenBank/DDBJ databases">
        <title>Genome Sequence of Antarctobacter heliothermus Strain SMS3 Isolated from a culture of the Diatom Skeletonema marinoi.</title>
        <authorList>
            <person name="Topel M."/>
            <person name="Pinder M.I.M."/>
            <person name="Johansson O.N."/>
            <person name="Kourtchenko O."/>
            <person name="Godhe A."/>
            <person name="Clarke A.K."/>
        </authorList>
    </citation>
    <scope>NUCLEOTIDE SEQUENCE [LARGE SCALE GENOMIC DNA]</scope>
    <source>
        <strain evidence="7 8">SMS3</strain>
        <plasmid evidence="8">Plasmid psms3-1</plasmid>
    </source>
</reference>
<dbReference type="SUPFAM" id="SSF53850">
    <property type="entry name" value="Periplasmic binding protein-like II"/>
    <property type="match status" value="1"/>
</dbReference>
<feature type="signal peptide" evidence="5">
    <location>
        <begin position="1"/>
        <end position="21"/>
    </location>
</feature>
<dbReference type="Proteomes" id="UP000203589">
    <property type="component" value="Plasmid pSMS3-1"/>
</dbReference>
<geneLocation type="plasmid" evidence="8">
    <name>psms3-1</name>
</geneLocation>
<feature type="chain" id="PRO_5012578393" evidence="5">
    <location>
        <begin position="22"/>
        <end position="535"/>
    </location>
</feature>
<keyword evidence="7" id="KW-0614">Plasmid</keyword>
<keyword evidence="3" id="KW-0813">Transport</keyword>
<dbReference type="AlphaFoldDB" id="A0A222EAS7"/>
<keyword evidence="8" id="KW-1185">Reference proteome</keyword>
<dbReference type="InterPro" id="IPR039424">
    <property type="entry name" value="SBP_5"/>
</dbReference>
<dbReference type="CDD" id="cd08498">
    <property type="entry name" value="PBP2_NikA_DppA_OppA_like_2"/>
    <property type="match status" value="1"/>
</dbReference>
<dbReference type="RefSeq" id="WP_094037402.1">
    <property type="nucleotide sequence ID" value="NZ_CP022541.1"/>
</dbReference>
<comment type="similarity">
    <text evidence="2">Belongs to the bacterial solute-binding protein 5 family.</text>
</comment>
<evidence type="ECO:0000313" key="7">
    <source>
        <dbReference type="EMBL" id="ASP23294.1"/>
    </source>
</evidence>
<keyword evidence="4 5" id="KW-0732">Signal</keyword>
<dbReference type="InterPro" id="IPR000914">
    <property type="entry name" value="SBP_5_dom"/>
</dbReference>
<gene>
    <name evidence="7" type="ORF">ANTHELSMS3_04904</name>
</gene>
<evidence type="ECO:0000256" key="5">
    <source>
        <dbReference type="SAM" id="SignalP"/>
    </source>
</evidence>
<dbReference type="Gene3D" id="3.10.105.10">
    <property type="entry name" value="Dipeptide-binding Protein, Domain 3"/>
    <property type="match status" value="1"/>
</dbReference>
<evidence type="ECO:0000256" key="2">
    <source>
        <dbReference type="ARBA" id="ARBA00005695"/>
    </source>
</evidence>
<comment type="subcellular location">
    <subcellularLocation>
        <location evidence="1">Periplasm</location>
    </subcellularLocation>
</comment>
<evidence type="ECO:0000259" key="6">
    <source>
        <dbReference type="Pfam" id="PF00496"/>
    </source>
</evidence>
<dbReference type="InterPro" id="IPR030678">
    <property type="entry name" value="Peptide/Ni-bd"/>
</dbReference>
<evidence type="ECO:0000256" key="3">
    <source>
        <dbReference type="ARBA" id="ARBA00022448"/>
    </source>
</evidence>
<dbReference type="PROSITE" id="PS01040">
    <property type="entry name" value="SBP_BACTERIAL_5"/>
    <property type="match status" value="1"/>
</dbReference>
<dbReference type="Pfam" id="PF00496">
    <property type="entry name" value="SBP_bac_5"/>
    <property type="match status" value="1"/>
</dbReference>
<protein>
    <submittedName>
        <fullName evidence="7">Periplasmic dipeptide transport protein</fullName>
    </submittedName>
</protein>
<dbReference type="GO" id="GO:0043190">
    <property type="term" value="C:ATP-binding cassette (ABC) transporter complex"/>
    <property type="evidence" value="ECO:0007669"/>
    <property type="project" value="InterPro"/>
</dbReference>
<dbReference type="Gene3D" id="3.40.190.10">
    <property type="entry name" value="Periplasmic binding protein-like II"/>
    <property type="match status" value="1"/>
</dbReference>
<dbReference type="PIRSF" id="PIRSF002741">
    <property type="entry name" value="MppA"/>
    <property type="match status" value="1"/>
</dbReference>
<dbReference type="InterPro" id="IPR023765">
    <property type="entry name" value="SBP_5_CS"/>
</dbReference>
<dbReference type="GO" id="GO:0030288">
    <property type="term" value="C:outer membrane-bounded periplasmic space"/>
    <property type="evidence" value="ECO:0007669"/>
    <property type="project" value="UniProtKB-ARBA"/>
</dbReference>